<dbReference type="EMBL" id="BGZK01000395">
    <property type="protein sequence ID" value="GBP41211.1"/>
    <property type="molecule type" value="Genomic_DNA"/>
</dbReference>
<feature type="compositionally biased region" description="Polar residues" evidence="1">
    <location>
        <begin position="169"/>
        <end position="180"/>
    </location>
</feature>
<evidence type="ECO:0000256" key="1">
    <source>
        <dbReference type="SAM" id="MobiDB-lite"/>
    </source>
</evidence>
<dbReference type="AlphaFoldDB" id="A0A4C1VRB9"/>
<protein>
    <submittedName>
        <fullName evidence="2">Uncharacterized protein</fullName>
    </submittedName>
</protein>
<accession>A0A4C1VRB9</accession>
<gene>
    <name evidence="2" type="ORF">EVAR_30649_1</name>
</gene>
<comment type="caution">
    <text evidence="2">The sequence shown here is derived from an EMBL/GenBank/DDBJ whole genome shotgun (WGS) entry which is preliminary data.</text>
</comment>
<dbReference type="OrthoDB" id="416454at2759"/>
<dbReference type="Proteomes" id="UP000299102">
    <property type="component" value="Unassembled WGS sequence"/>
</dbReference>
<keyword evidence="3" id="KW-1185">Reference proteome</keyword>
<evidence type="ECO:0000313" key="2">
    <source>
        <dbReference type="EMBL" id="GBP41211.1"/>
    </source>
</evidence>
<sequence>MRFSNQLIEKGLIINEQFDFRHYHSCPQQAFRLIEYISEGLKVKRKTVTILFDVAKAFDRIQVVQEVFSPCESDTPVCPARGRPIMGFSPPSPPLSHGENYKKKYIRRSCTSTAINVARLKYRSRSIEEETPQEIRSPKPVKDKYGLTQRYPKSPSQINTCLPCPGIEPTSSTQQVQSLPTAPIRQLR</sequence>
<reference evidence="2 3" key="1">
    <citation type="journal article" date="2019" name="Commun. Biol.">
        <title>The bagworm genome reveals a unique fibroin gene that provides high tensile strength.</title>
        <authorList>
            <person name="Kono N."/>
            <person name="Nakamura H."/>
            <person name="Ohtoshi R."/>
            <person name="Tomita M."/>
            <person name="Numata K."/>
            <person name="Arakawa K."/>
        </authorList>
    </citation>
    <scope>NUCLEOTIDE SEQUENCE [LARGE SCALE GENOMIC DNA]</scope>
</reference>
<feature type="region of interest" description="Disordered" evidence="1">
    <location>
        <begin position="126"/>
        <end position="188"/>
    </location>
</feature>
<proteinExistence type="predicted"/>
<feature type="compositionally biased region" description="Basic and acidic residues" evidence="1">
    <location>
        <begin position="136"/>
        <end position="145"/>
    </location>
</feature>
<name>A0A4C1VRB9_EUMVA</name>
<evidence type="ECO:0000313" key="3">
    <source>
        <dbReference type="Proteomes" id="UP000299102"/>
    </source>
</evidence>
<organism evidence="2 3">
    <name type="scientific">Eumeta variegata</name>
    <name type="common">Bagworm moth</name>
    <name type="synonym">Eumeta japonica</name>
    <dbReference type="NCBI Taxonomy" id="151549"/>
    <lineage>
        <taxon>Eukaryota</taxon>
        <taxon>Metazoa</taxon>
        <taxon>Ecdysozoa</taxon>
        <taxon>Arthropoda</taxon>
        <taxon>Hexapoda</taxon>
        <taxon>Insecta</taxon>
        <taxon>Pterygota</taxon>
        <taxon>Neoptera</taxon>
        <taxon>Endopterygota</taxon>
        <taxon>Lepidoptera</taxon>
        <taxon>Glossata</taxon>
        <taxon>Ditrysia</taxon>
        <taxon>Tineoidea</taxon>
        <taxon>Psychidae</taxon>
        <taxon>Oiketicinae</taxon>
        <taxon>Eumeta</taxon>
    </lineage>
</organism>